<dbReference type="EMBL" id="MRZV01000080">
    <property type="protein sequence ID" value="PIK59544.1"/>
    <property type="molecule type" value="Genomic_DNA"/>
</dbReference>
<dbReference type="GO" id="GO:0005737">
    <property type="term" value="C:cytoplasm"/>
    <property type="evidence" value="ECO:0007669"/>
    <property type="project" value="TreeGrafter"/>
</dbReference>
<dbReference type="InterPro" id="IPR052248">
    <property type="entry name" value="Arf-GAP_FG-repeat_protein"/>
</dbReference>
<keyword evidence="4" id="KW-0862">Zinc</keyword>
<dbReference type="GO" id="GO:0016020">
    <property type="term" value="C:membrane"/>
    <property type="evidence" value="ECO:0007669"/>
    <property type="project" value="TreeGrafter"/>
</dbReference>
<dbReference type="GO" id="GO:0008270">
    <property type="term" value="F:zinc ion binding"/>
    <property type="evidence" value="ECO:0007669"/>
    <property type="project" value="UniProtKB-KW"/>
</dbReference>
<gene>
    <name evidence="6" type="ORF">BSL78_03530</name>
</gene>
<keyword evidence="3" id="KW-0863">Zinc-finger</keyword>
<proteinExistence type="predicted"/>
<dbReference type="PANTHER" id="PTHR46134">
    <property type="entry name" value="DRONGO, ISOFORM F"/>
    <property type="match status" value="1"/>
</dbReference>
<accession>A0A2G8LH24</accession>
<dbReference type="Proteomes" id="UP000230750">
    <property type="component" value="Unassembled WGS sequence"/>
</dbReference>
<feature type="compositionally biased region" description="Low complexity" evidence="5">
    <location>
        <begin position="200"/>
        <end position="210"/>
    </location>
</feature>
<organism evidence="6 7">
    <name type="scientific">Stichopus japonicus</name>
    <name type="common">Sea cucumber</name>
    <dbReference type="NCBI Taxonomy" id="307972"/>
    <lineage>
        <taxon>Eukaryota</taxon>
        <taxon>Metazoa</taxon>
        <taxon>Echinodermata</taxon>
        <taxon>Eleutherozoa</taxon>
        <taxon>Echinozoa</taxon>
        <taxon>Holothuroidea</taxon>
        <taxon>Aspidochirotacea</taxon>
        <taxon>Aspidochirotida</taxon>
        <taxon>Stichopodidae</taxon>
        <taxon>Apostichopus</taxon>
    </lineage>
</organism>
<keyword evidence="7" id="KW-1185">Reference proteome</keyword>
<keyword evidence="2" id="KW-0677">Repeat</keyword>
<evidence type="ECO:0000256" key="5">
    <source>
        <dbReference type="SAM" id="MobiDB-lite"/>
    </source>
</evidence>
<feature type="region of interest" description="Disordered" evidence="5">
    <location>
        <begin position="173"/>
        <end position="269"/>
    </location>
</feature>
<evidence type="ECO:0000313" key="7">
    <source>
        <dbReference type="Proteomes" id="UP000230750"/>
    </source>
</evidence>
<dbReference type="OrthoDB" id="6036at2759"/>
<keyword evidence="1" id="KW-0479">Metal-binding</keyword>
<comment type="caution">
    <text evidence="6">The sequence shown here is derived from an EMBL/GenBank/DDBJ whole genome shotgun (WGS) entry which is preliminary data.</text>
</comment>
<dbReference type="AlphaFoldDB" id="A0A2G8LH24"/>
<feature type="compositionally biased region" description="Polar residues" evidence="5">
    <location>
        <begin position="173"/>
        <end position="187"/>
    </location>
</feature>
<feature type="compositionally biased region" description="Low complexity" evidence="5">
    <location>
        <begin position="224"/>
        <end position="240"/>
    </location>
</feature>
<dbReference type="STRING" id="307972.A0A2G8LH24"/>
<name>A0A2G8LH24_STIJA</name>
<feature type="compositionally biased region" description="Gly residues" evidence="5">
    <location>
        <begin position="241"/>
        <end position="261"/>
    </location>
</feature>
<evidence type="ECO:0000313" key="6">
    <source>
        <dbReference type="EMBL" id="PIK59544.1"/>
    </source>
</evidence>
<protein>
    <submittedName>
        <fullName evidence="6">Uncharacterized protein</fullName>
    </submittedName>
</protein>
<evidence type="ECO:0000256" key="4">
    <source>
        <dbReference type="ARBA" id="ARBA00022833"/>
    </source>
</evidence>
<evidence type="ECO:0000256" key="3">
    <source>
        <dbReference type="ARBA" id="ARBA00022771"/>
    </source>
</evidence>
<sequence length="269" mass="29406">MKKVWPVSVFIVYQTNQAAASSSVICKRVWLGLWNSHLPPEPDSRDEQKVKDFLIKKYEKKTYYVPPDQVKPVTREKEKEKVHKLGLLNHFSEKTHPKYKLVSKFGGDTDDGFKEIIIVRMSLGCLKFLQETFPFSINHLQSVSLCRSSPRHMNVVDGRKNHWKFCNLVKNSSPSSLGSIKQPPSSSTQPVAVAPPPGPTIAAAPAQPKKPSQDLLSDLGGDPFGAPQQPQANAFNAFGGQSQGAGGFADFGQAFGGGGSQTSGRLSID</sequence>
<reference evidence="6 7" key="1">
    <citation type="journal article" date="2017" name="PLoS Biol.">
        <title>The sea cucumber genome provides insights into morphological evolution and visceral regeneration.</title>
        <authorList>
            <person name="Zhang X."/>
            <person name="Sun L."/>
            <person name="Yuan J."/>
            <person name="Sun Y."/>
            <person name="Gao Y."/>
            <person name="Zhang L."/>
            <person name="Li S."/>
            <person name="Dai H."/>
            <person name="Hamel J.F."/>
            <person name="Liu C."/>
            <person name="Yu Y."/>
            <person name="Liu S."/>
            <person name="Lin W."/>
            <person name="Guo K."/>
            <person name="Jin S."/>
            <person name="Xu P."/>
            <person name="Storey K.B."/>
            <person name="Huan P."/>
            <person name="Zhang T."/>
            <person name="Zhou Y."/>
            <person name="Zhang J."/>
            <person name="Lin C."/>
            <person name="Li X."/>
            <person name="Xing L."/>
            <person name="Huo D."/>
            <person name="Sun M."/>
            <person name="Wang L."/>
            <person name="Mercier A."/>
            <person name="Li F."/>
            <person name="Yang H."/>
            <person name="Xiang J."/>
        </authorList>
    </citation>
    <scope>NUCLEOTIDE SEQUENCE [LARGE SCALE GENOMIC DNA]</scope>
    <source>
        <strain evidence="6">Shaxun</strain>
        <tissue evidence="6">Muscle</tissue>
    </source>
</reference>
<evidence type="ECO:0000256" key="1">
    <source>
        <dbReference type="ARBA" id="ARBA00022723"/>
    </source>
</evidence>
<dbReference type="PANTHER" id="PTHR46134:SF3">
    <property type="entry name" value="ARFGAP WITH FG REPEATS 1"/>
    <property type="match status" value="1"/>
</dbReference>
<evidence type="ECO:0000256" key="2">
    <source>
        <dbReference type="ARBA" id="ARBA00022737"/>
    </source>
</evidence>